<dbReference type="Gene3D" id="2.70.70.10">
    <property type="entry name" value="Glucose Permease (Domain IIA)"/>
    <property type="match status" value="1"/>
</dbReference>
<reference evidence="6" key="1">
    <citation type="submission" date="2018-08" db="EMBL/GenBank/DDBJ databases">
        <authorList>
            <person name="Chevrot R."/>
        </authorList>
    </citation>
    <scope>NUCLEOTIDE SEQUENCE [LARGE SCALE GENOMIC DNA]</scope>
</reference>
<protein>
    <submittedName>
        <fullName evidence="5">Sporulation-specific L-Ala-D-Glu endopeptidase</fullName>
        <ecNumber evidence="5">3.4.-.-</ecNumber>
    </submittedName>
</protein>
<gene>
    <name evidence="5" type="primary">lytH</name>
    <name evidence="5" type="ORF">PBLR_10420</name>
</gene>
<evidence type="ECO:0000256" key="2">
    <source>
        <dbReference type="SAM" id="MobiDB-lite"/>
    </source>
</evidence>
<dbReference type="GO" id="GO:0004222">
    <property type="term" value="F:metalloendopeptidase activity"/>
    <property type="evidence" value="ECO:0007669"/>
    <property type="project" value="TreeGrafter"/>
</dbReference>
<evidence type="ECO:0000259" key="4">
    <source>
        <dbReference type="Pfam" id="PF01551"/>
    </source>
</evidence>
<keyword evidence="5" id="KW-0378">Hydrolase</keyword>
<feature type="region of interest" description="Disordered" evidence="2">
    <location>
        <begin position="29"/>
        <end position="59"/>
    </location>
</feature>
<dbReference type="EC" id="3.4.-.-" evidence="5"/>
<evidence type="ECO:0000256" key="3">
    <source>
        <dbReference type="SAM" id="SignalP"/>
    </source>
</evidence>
<evidence type="ECO:0000313" key="5">
    <source>
        <dbReference type="EMBL" id="SYX82000.1"/>
    </source>
</evidence>
<dbReference type="EMBL" id="LS992241">
    <property type="protein sequence ID" value="SYX82000.1"/>
    <property type="molecule type" value="Genomic_DNA"/>
</dbReference>
<dbReference type="PANTHER" id="PTHR21666:SF289">
    <property type="entry name" value="L-ALA--D-GLU ENDOPEPTIDASE"/>
    <property type="match status" value="1"/>
</dbReference>
<evidence type="ECO:0000313" key="6">
    <source>
        <dbReference type="Proteomes" id="UP000304148"/>
    </source>
</evidence>
<organism evidence="5 6">
    <name type="scientific">Paenibacillus alvei</name>
    <name type="common">Bacillus alvei</name>
    <dbReference type="NCBI Taxonomy" id="44250"/>
    <lineage>
        <taxon>Bacteria</taxon>
        <taxon>Bacillati</taxon>
        <taxon>Bacillota</taxon>
        <taxon>Bacilli</taxon>
        <taxon>Bacillales</taxon>
        <taxon>Paenibacillaceae</taxon>
        <taxon>Paenibacillus</taxon>
    </lineage>
</organism>
<sequence>MRQAPSYICAGLALWLGLMIPHSAVSVHAAPSGSQQQKNQSSQQSRAAKDSGQAPSPAVDVWKERRNLYEQMSILTGIPWYRLAAIDQYERALTKANPKQRKHPDRLTGVYVDPHKWVGMLNPDINDDNPKSISIFRGIGRDGSGDKRADASNDVDLLYSVASIIGAYGPNVEDFGNGLWHYYSNPRAVQRVQQYARIFEHFDKVDLFEYTFPLPLGSSYSYRSTFGMGRHYGGYRIHEGTDIFAGYGVPVRSTCYGIVEVKGWNRYGGWRIGIRDLNNIYHYYAHLSGYEKHIKVGDIVSPGQTVGWVGSSGYGKPGTSGKFPPHLHYGVYRDRGLVEYAFDPYPLLYQWEQSDKRKRLNSKRR</sequence>
<keyword evidence="1 3" id="KW-0732">Signal</keyword>
<dbReference type="RefSeq" id="WP_138184504.1">
    <property type="nucleotide sequence ID" value="NZ_LS992241.1"/>
</dbReference>
<dbReference type="InterPro" id="IPR016047">
    <property type="entry name" value="M23ase_b-sheet_dom"/>
</dbReference>
<accession>A0A383R4X0</accession>
<feature type="chain" id="PRO_5016657681" evidence="3">
    <location>
        <begin position="30"/>
        <end position="365"/>
    </location>
</feature>
<feature type="compositionally biased region" description="Low complexity" evidence="2">
    <location>
        <begin position="32"/>
        <end position="45"/>
    </location>
</feature>
<dbReference type="PANTHER" id="PTHR21666">
    <property type="entry name" value="PEPTIDASE-RELATED"/>
    <property type="match status" value="1"/>
</dbReference>
<proteinExistence type="predicted"/>
<name>A0A383R4X0_PAEAL</name>
<dbReference type="Proteomes" id="UP000304148">
    <property type="component" value="Chromosome"/>
</dbReference>
<feature type="signal peptide" evidence="3">
    <location>
        <begin position="1"/>
        <end position="29"/>
    </location>
</feature>
<dbReference type="SUPFAM" id="SSF51261">
    <property type="entry name" value="Duplicated hybrid motif"/>
    <property type="match status" value="1"/>
</dbReference>
<dbReference type="CDD" id="cd12797">
    <property type="entry name" value="M23_peptidase"/>
    <property type="match status" value="1"/>
</dbReference>
<dbReference type="Pfam" id="PF01551">
    <property type="entry name" value="Peptidase_M23"/>
    <property type="match status" value="1"/>
</dbReference>
<feature type="domain" description="M23ase beta-sheet core" evidence="4">
    <location>
        <begin position="237"/>
        <end position="335"/>
    </location>
</feature>
<dbReference type="InterPro" id="IPR050570">
    <property type="entry name" value="Cell_wall_metabolism_enzyme"/>
</dbReference>
<dbReference type="InterPro" id="IPR011055">
    <property type="entry name" value="Dup_hybrid_motif"/>
</dbReference>
<evidence type="ECO:0000256" key="1">
    <source>
        <dbReference type="ARBA" id="ARBA00022729"/>
    </source>
</evidence>
<dbReference type="AlphaFoldDB" id="A0A383R4X0"/>